<gene>
    <name evidence="3" type="ORF">BCR39DRAFT_529753</name>
</gene>
<evidence type="ECO:0000256" key="1">
    <source>
        <dbReference type="SAM" id="MobiDB-lite"/>
    </source>
</evidence>
<evidence type="ECO:0000259" key="2">
    <source>
        <dbReference type="PROSITE" id="PS50020"/>
    </source>
</evidence>
<protein>
    <recommendedName>
        <fullName evidence="2">WW domain-containing protein</fullName>
    </recommendedName>
</protein>
<feature type="compositionally biased region" description="Basic and acidic residues" evidence="1">
    <location>
        <begin position="673"/>
        <end position="708"/>
    </location>
</feature>
<organism evidence="3 4">
    <name type="scientific">Naematelia encephala</name>
    <dbReference type="NCBI Taxonomy" id="71784"/>
    <lineage>
        <taxon>Eukaryota</taxon>
        <taxon>Fungi</taxon>
        <taxon>Dikarya</taxon>
        <taxon>Basidiomycota</taxon>
        <taxon>Agaricomycotina</taxon>
        <taxon>Tremellomycetes</taxon>
        <taxon>Tremellales</taxon>
        <taxon>Naemateliaceae</taxon>
        <taxon>Naematelia</taxon>
    </lineage>
</organism>
<dbReference type="STRING" id="71784.A0A1Y2B6D8"/>
<comment type="caution">
    <text evidence="3">The sequence shown here is derived from an EMBL/GenBank/DDBJ whole genome shotgun (WGS) entry which is preliminary data.</text>
</comment>
<keyword evidence="4" id="KW-1185">Reference proteome</keyword>
<feature type="compositionally biased region" description="Basic and acidic residues" evidence="1">
    <location>
        <begin position="269"/>
        <end position="281"/>
    </location>
</feature>
<feature type="compositionally biased region" description="Basic and acidic residues" evidence="1">
    <location>
        <begin position="291"/>
        <end position="304"/>
    </location>
</feature>
<feature type="compositionally biased region" description="Polar residues" evidence="1">
    <location>
        <begin position="114"/>
        <end position="125"/>
    </location>
</feature>
<dbReference type="InParanoid" id="A0A1Y2B6D8"/>
<dbReference type="InterPro" id="IPR001202">
    <property type="entry name" value="WW_dom"/>
</dbReference>
<feature type="compositionally biased region" description="Low complexity" evidence="1">
    <location>
        <begin position="389"/>
        <end position="402"/>
    </location>
</feature>
<evidence type="ECO:0000313" key="3">
    <source>
        <dbReference type="EMBL" id="ORY30402.1"/>
    </source>
</evidence>
<feature type="compositionally biased region" description="Pro residues" evidence="1">
    <location>
        <begin position="596"/>
        <end position="608"/>
    </location>
</feature>
<feature type="compositionally biased region" description="Basic and acidic residues" evidence="1">
    <location>
        <begin position="609"/>
        <end position="653"/>
    </location>
</feature>
<reference evidence="3 4" key="1">
    <citation type="submission" date="2016-07" db="EMBL/GenBank/DDBJ databases">
        <title>Pervasive Adenine N6-methylation of Active Genes in Fungi.</title>
        <authorList>
            <consortium name="DOE Joint Genome Institute"/>
            <person name="Mondo S.J."/>
            <person name="Dannebaum R.O."/>
            <person name="Kuo R.C."/>
            <person name="Labutti K."/>
            <person name="Haridas S."/>
            <person name="Kuo A."/>
            <person name="Salamov A."/>
            <person name="Ahrendt S.R."/>
            <person name="Lipzen A."/>
            <person name="Sullivan W."/>
            <person name="Andreopoulos W.B."/>
            <person name="Clum A."/>
            <person name="Lindquist E."/>
            <person name="Daum C."/>
            <person name="Ramamoorthy G.K."/>
            <person name="Gryganskyi A."/>
            <person name="Culley D."/>
            <person name="Magnuson J.K."/>
            <person name="James T.Y."/>
            <person name="O'Malley M.A."/>
            <person name="Stajich J.E."/>
            <person name="Spatafora J.W."/>
            <person name="Visel A."/>
            <person name="Grigoriev I.V."/>
        </authorList>
    </citation>
    <scope>NUCLEOTIDE SEQUENCE [LARGE SCALE GENOMIC DNA]</scope>
    <source>
        <strain evidence="3 4">68-887.2</strain>
    </source>
</reference>
<feature type="compositionally biased region" description="Basic and acidic residues" evidence="1">
    <location>
        <begin position="144"/>
        <end position="153"/>
    </location>
</feature>
<feature type="region of interest" description="Disordered" evidence="1">
    <location>
        <begin position="26"/>
        <end position="708"/>
    </location>
</feature>
<dbReference type="Proteomes" id="UP000193986">
    <property type="component" value="Unassembled WGS sequence"/>
</dbReference>
<feature type="domain" description="WW" evidence="2">
    <location>
        <begin position="133"/>
        <end position="167"/>
    </location>
</feature>
<evidence type="ECO:0000313" key="4">
    <source>
        <dbReference type="Proteomes" id="UP000193986"/>
    </source>
</evidence>
<name>A0A1Y2B6D8_9TREE</name>
<feature type="compositionally biased region" description="Low complexity" evidence="1">
    <location>
        <begin position="103"/>
        <end position="113"/>
    </location>
</feature>
<feature type="compositionally biased region" description="Pro residues" evidence="1">
    <location>
        <begin position="660"/>
        <end position="670"/>
    </location>
</feature>
<feature type="compositionally biased region" description="Basic and acidic residues" evidence="1">
    <location>
        <begin position="420"/>
        <end position="504"/>
    </location>
</feature>
<feature type="compositionally biased region" description="Basic and acidic residues" evidence="1">
    <location>
        <begin position="193"/>
        <end position="212"/>
    </location>
</feature>
<dbReference type="AlphaFoldDB" id="A0A1Y2B6D8"/>
<dbReference type="EMBL" id="MCFC01000020">
    <property type="protein sequence ID" value="ORY30402.1"/>
    <property type="molecule type" value="Genomic_DNA"/>
</dbReference>
<accession>A0A1Y2B6D8</accession>
<dbReference type="PROSITE" id="PS50020">
    <property type="entry name" value="WW_DOMAIN_2"/>
    <property type="match status" value="1"/>
</dbReference>
<feature type="compositionally biased region" description="Polar residues" evidence="1">
    <location>
        <begin position="87"/>
        <end position="96"/>
    </location>
</feature>
<feature type="compositionally biased region" description="Low complexity" evidence="1">
    <location>
        <begin position="541"/>
        <end position="552"/>
    </location>
</feature>
<proteinExistence type="predicted"/>
<sequence>MAEEEVDYGVEVEDDEWRYTQDHLAYEYPTKAPEDDDVISLDDGGGEPKQDSHPNVAGSVSEGKPSSRQPPTGPRHSVARPQPPTQPRQHLTSSQAPAPPAVSTKPTSKPSTTEKQGVPTSQSIKSPPRNDDRDLPEGWTRLYGRTDKSEFFWHKASNKTTRERPTGPPAGWQPANDTTGSKDKQGSSSAEKVPSDEARKDAPSAPSADKKIPTGPSASEARPQTDIVASAYSRRKEQRPQTTSGPLIDRREDGAPTRRPRSRSPPSRGNEKRARRYDGRNESPPLSAKLAARDMELDKRRPTDRSQGPPQAPRGYGNGNGDRRDLPPRSPPTYRTSEPFRPRSAASIRPNDSAPSLMPRSRSPRINDSPARVTPDENVVPSNGTRRGAPAPDAARPDAVLPPAIPDAFEVRPGSLLARMNRDEDPRARLRREAQEAEEKLKRIREEEARLELEETERKAVAGRESLGREDARTKEMLDEKRSSGPRGPADRGPRDVRGPRSERPPPIAPPRHDDAVRPPGWTPAMTGDTYRPISPPPGGPLASRLSALRPLSPRRDRRSPPPFYGARPLRGSSPPPSRDGPPFDTGRRNEYDRYAPPPRDFRGPPPGMRDDRPPFRDDRPLFRDDRPPFRDEPPRRLEERIRPRDFPPDSRSRARSPPMSRPRSPPPLSRGPSDRFDMRRLERPLAERMSSDSWPRHDSRDRDRSWR</sequence>